<feature type="transmembrane region" description="Helical" evidence="5">
    <location>
        <begin position="41"/>
        <end position="57"/>
    </location>
</feature>
<gene>
    <name evidence="6" type="ORF">SAMN04488092_101178</name>
</gene>
<dbReference type="OrthoDB" id="9808637at2"/>
<evidence type="ECO:0000256" key="4">
    <source>
        <dbReference type="ARBA" id="ARBA00023136"/>
    </source>
</evidence>
<accession>A0A1H8YWK9</accession>
<proteinExistence type="predicted"/>
<evidence type="ECO:0000313" key="7">
    <source>
        <dbReference type="Proteomes" id="UP000198634"/>
    </source>
</evidence>
<dbReference type="PIRSF" id="PIRSF033913">
    <property type="entry name" value="S-S_format_DsbB"/>
    <property type="match status" value="1"/>
</dbReference>
<dbReference type="GO" id="GO:0015035">
    <property type="term" value="F:protein-disulfide reductase activity"/>
    <property type="evidence" value="ECO:0007669"/>
    <property type="project" value="InterPro"/>
</dbReference>
<dbReference type="Pfam" id="PF02600">
    <property type="entry name" value="DsbB"/>
    <property type="match status" value="1"/>
</dbReference>
<dbReference type="Gene3D" id="1.20.1550.10">
    <property type="entry name" value="DsbB-like"/>
    <property type="match status" value="1"/>
</dbReference>
<evidence type="ECO:0000256" key="3">
    <source>
        <dbReference type="ARBA" id="ARBA00022989"/>
    </source>
</evidence>
<dbReference type="Proteomes" id="UP000198634">
    <property type="component" value="Unassembled WGS sequence"/>
</dbReference>
<dbReference type="AlphaFoldDB" id="A0A1H8YWK9"/>
<evidence type="ECO:0000256" key="1">
    <source>
        <dbReference type="ARBA" id="ARBA00004141"/>
    </source>
</evidence>
<dbReference type="GO" id="GO:0016020">
    <property type="term" value="C:membrane"/>
    <property type="evidence" value="ECO:0007669"/>
    <property type="project" value="UniProtKB-SubCell"/>
</dbReference>
<keyword evidence="3 5" id="KW-1133">Transmembrane helix</keyword>
<reference evidence="6 7" key="1">
    <citation type="submission" date="2016-10" db="EMBL/GenBank/DDBJ databases">
        <authorList>
            <person name="de Groot N.N."/>
        </authorList>
    </citation>
    <scope>NUCLEOTIDE SEQUENCE [LARGE SCALE GENOMIC DNA]</scope>
    <source>
        <strain evidence="6 7">DSM 22007</strain>
    </source>
</reference>
<evidence type="ECO:0000256" key="2">
    <source>
        <dbReference type="ARBA" id="ARBA00022692"/>
    </source>
</evidence>
<dbReference type="GO" id="GO:0006457">
    <property type="term" value="P:protein folding"/>
    <property type="evidence" value="ECO:0007669"/>
    <property type="project" value="InterPro"/>
</dbReference>
<evidence type="ECO:0000256" key="5">
    <source>
        <dbReference type="SAM" id="Phobius"/>
    </source>
</evidence>
<protein>
    <submittedName>
        <fullName evidence="6">Disulfide bond formation protein DsbB</fullName>
    </submittedName>
</protein>
<keyword evidence="7" id="KW-1185">Reference proteome</keyword>
<dbReference type="InterPro" id="IPR023380">
    <property type="entry name" value="DsbB-like_sf"/>
</dbReference>
<evidence type="ECO:0000313" key="6">
    <source>
        <dbReference type="EMBL" id="SEP56615.1"/>
    </source>
</evidence>
<organism evidence="6 7">
    <name type="scientific">Thalassovita taeanensis</name>
    <dbReference type="NCBI Taxonomy" id="657014"/>
    <lineage>
        <taxon>Bacteria</taxon>
        <taxon>Pseudomonadati</taxon>
        <taxon>Pseudomonadota</taxon>
        <taxon>Alphaproteobacteria</taxon>
        <taxon>Rhodobacterales</taxon>
        <taxon>Roseobacteraceae</taxon>
        <taxon>Thalassovita</taxon>
    </lineage>
</organism>
<dbReference type="InterPro" id="IPR024199">
    <property type="entry name" value="Uncharacterised_DsbB"/>
</dbReference>
<keyword evidence="4 5" id="KW-0472">Membrane</keyword>
<comment type="subcellular location">
    <subcellularLocation>
        <location evidence="1">Membrane</location>
        <topology evidence="1">Multi-pass membrane protein</topology>
    </subcellularLocation>
</comment>
<feature type="transmembrane region" description="Helical" evidence="5">
    <location>
        <begin position="64"/>
        <end position="82"/>
    </location>
</feature>
<sequence length="157" mass="16581">MILDRKTLMLIAALGSALLLGGAFVFQFLGYPPCAMCLWQRWPHAAAIVIGLMAFALPTQTHRALALLGALAAAITGGLGVYHTGVERGWWQGPTSCTSSGGLNGLTGGDLLSTVGPKLVLCDQVSWQLFGLSMASWNALASFVLVAIWIWAARRPA</sequence>
<name>A0A1H8YWK9_9RHOB</name>
<dbReference type="STRING" id="657014.SAMN04488092_101178"/>
<feature type="transmembrane region" description="Helical" evidence="5">
    <location>
        <begin position="127"/>
        <end position="152"/>
    </location>
</feature>
<dbReference type="SUPFAM" id="SSF158442">
    <property type="entry name" value="DsbB-like"/>
    <property type="match status" value="1"/>
</dbReference>
<dbReference type="EMBL" id="FOEP01000001">
    <property type="protein sequence ID" value="SEP56615.1"/>
    <property type="molecule type" value="Genomic_DNA"/>
</dbReference>
<feature type="transmembrane region" description="Helical" evidence="5">
    <location>
        <begin position="7"/>
        <end position="29"/>
    </location>
</feature>
<dbReference type="InterPro" id="IPR003752">
    <property type="entry name" value="DiS_bond_form_DsbB/BdbC"/>
</dbReference>
<keyword evidence="2 5" id="KW-0812">Transmembrane</keyword>
<dbReference type="RefSeq" id="WP_090266968.1">
    <property type="nucleotide sequence ID" value="NZ_FOEP01000001.1"/>
</dbReference>